<dbReference type="GO" id="GO:0061630">
    <property type="term" value="F:ubiquitin protein ligase activity"/>
    <property type="evidence" value="ECO:0007669"/>
    <property type="project" value="InterPro"/>
</dbReference>
<evidence type="ECO:0000256" key="3">
    <source>
        <dbReference type="ARBA" id="ARBA00022833"/>
    </source>
</evidence>
<dbReference type="Pfam" id="PF14634">
    <property type="entry name" value="zf-RING_5"/>
    <property type="match status" value="1"/>
</dbReference>
<dbReference type="Gene3D" id="3.30.40.10">
    <property type="entry name" value="Zinc/RING finger domain, C3HC4 (zinc finger)"/>
    <property type="match status" value="1"/>
</dbReference>
<keyword evidence="2 4" id="KW-0863">Zinc-finger</keyword>
<dbReference type="SUPFAM" id="SSF57850">
    <property type="entry name" value="RING/U-box"/>
    <property type="match status" value="1"/>
</dbReference>
<keyword evidence="5" id="KW-0175">Coiled coil</keyword>
<reference evidence="7 8" key="1">
    <citation type="journal article" date="2018" name="MBio">
        <title>Comparative Genomics Reveals the Core Gene Toolbox for the Fungus-Insect Symbiosis.</title>
        <authorList>
            <person name="Wang Y."/>
            <person name="Stata M."/>
            <person name="Wang W."/>
            <person name="Stajich J.E."/>
            <person name="White M.M."/>
            <person name="Moncalvo J.M."/>
        </authorList>
    </citation>
    <scope>NUCLEOTIDE SEQUENCE [LARGE SCALE GENOMIC DNA]</scope>
    <source>
        <strain evidence="7 8">SWE-8-4</strain>
    </source>
</reference>
<keyword evidence="3" id="KW-0862">Zinc</keyword>
<dbReference type="GO" id="GO:0007131">
    <property type="term" value="P:reciprocal meiotic recombination"/>
    <property type="evidence" value="ECO:0007669"/>
    <property type="project" value="InterPro"/>
</dbReference>
<dbReference type="PANTHER" id="PTHR14305:SF0">
    <property type="entry name" value="E3 UBIQUITIN-PROTEIN LIGASE CCNB1IP1"/>
    <property type="match status" value="1"/>
</dbReference>
<keyword evidence="8" id="KW-1185">Reference proteome</keyword>
<dbReference type="EMBL" id="MBFR01000137">
    <property type="protein sequence ID" value="PVU93128.1"/>
    <property type="molecule type" value="Genomic_DNA"/>
</dbReference>
<protein>
    <recommendedName>
        <fullName evidence="6">RING-type domain-containing protein</fullName>
    </recommendedName>
</protein>
<accession>A0A2T9YLC6</accession>
<dbReference type="AlphaFoldDB" id="A0A2T9YLC6"/>
<evidence type="ECO:0000256" key="5">
    <source>
        <dbReference type="SAM" id="Coils"/>
    </source>
</evidence>
<keyword evidence="1" id="KW-0479">Metal-binding</keyword>
<evidence type="ECO:0000256" key="1">
    <source>
        <dbReference type="ARBA" id="ARBA00022723"/>
    </source>
</evidence>
<feature type="domain" description="RING-type" evidence="6">
    <location>
        <begin position="14"/>
        <end position="53"/>
    </location>
</feature>
<dbReference type="InterPro" id="IPR013083">
    <property type="entry name" value="Znf_RING/FYVE/PHD"/>
</dbReference>
<evidence type="ECO:0000256" key="2">
    <source>
        <dbReference type="ARBA" id="ARBA00022771"/>
    </source>
</evidence>
<organism evidence="7 8">
    <name type="scientific">Smittium simulii</name>
    <dbReference type="NCBI Taxonomy" id="133385"/>
    <lineage>
        <taxon>Eukaryota</taxon>
        <taxon>Fungi</taxon>
        <taxon>Fungi incertae sedis</taxon>
        <taxon>Zoopagomycota</taxon>
        <taxon>Kickxellomycotina</taxon>
        <taxon>Harpellomycetes</taxon>
        <taxon>Harpellales</taxon>
        <taxon>Legeriomycetaceae</taxon>
        <taxon>Smittium</taxon>
    </lineage>
</organism>
<dbReference type="GO" id="GO:0008270">
    <property type="term" value="F:zinc ion binding"/>
    <property type="evidence" value="ECO:0007669"/>
    <property type="project" value="UniProtKB-KW"/>
</dbReference>
<evidence type="ECO:0000313" key="8">
    <source>
        <dbReference type="Proteomes" id="UP000245383"/>
    </source>
</evidence>
<sequence>MSIGVPLKCNNVRCRIELTRDQNQAIVTSCSHIFCKNCASEAFKVSLVCPACESSLLDNESMMTVLLDHSESYKSMILAGQGPEAIMEISSRALAFWVYQVSQELSFNNIILKKTAAKTNKVEVKASSIIKDWQAKNKLLKEDLTSTKRDLESEKKKTYNLALQLQEKTRHIKKLLNTHDINKQQTIIPSIHNAAIDLVNEIPSNTNQIHYNHIGLSNGKTLFGTEMRARNTYNHNNVHKKDIQENFNPRNSVISRPPTPLSNVFSKPSPILYNTPNLGHNIEHGYDYNRQNHTAALRAPQESHVPEFRQNDFEHKFRYSSSRFGHS</sequence>
<gene>
    <name evidence="7" type="ORF">BB561_003437</name>
</gene>
<dbReference type="PROSITE" id="PS00518">
    <property type="entry name" value="ZF_RING_1"/>
    <property type="match status" value="1"/>
</dbReference>
<dbReference type="Proteomes" id="UP000245383">
    <property type="component" value="Unassembled WGS sequence"/>
</dbReference>
<proteinExistence type="predicted"/>
<dbReference type="STRING" id="133385.A0A2T9YLC6"/>
<dbReference type="InterPro" id="IPR001841">
    <property type="entry name" value="Znf_RING"/>
</dbReference>
<name>A0A2T9YLC6_9FUNG</name>
<dbReference type="InterPro" id="IPR042448">
    <property type="entry name" value="CCNB1IP1"/>
</dbReference>
<dbReference type="PROSITE" id="PS50089">
    <property type="entry name" value="ZF_RING_2"/>
    <property type="match status" value="1"/>
</dbReference>
<feature type="coiled-coil region" evidence="5">
    <location>
        <begin position="130"/>
        <end position="168"/>
    </location>
</feature>
<dbReference type="InterPro" id="IPR017907">
    <property type="entry name" value="Znf_RING_CS"/>
</dbReference>
<evidence type="ECO:0000256" key="4">
    <source>
        <dbReference type="PROSITE-ProRule" id="PRU00175"/>
    </source>
</evidence>
<evidence type="ECO:0000259" key="6">
    <source>
        <dbReference type="PROSITE" id="PS50089"/>
    </source>
</evidence>
<comment type="caution">
    <text evidence="7">The sequence shown here is derived from an EMBL/GenBank/DDBJ whole genome shotgun (WGS) entry which is preliminary data.</text>
</comment>
<dbReference type="PANTHER" id="PTHR14305">
    <property type="entry name" value="E3 UBIQUITIN-PROTEIN LIGASE CCNB1IP1"/>
    <property type="match status" value="1"/>
</dbReference>
<evidence type="ECO:0000313" key="7">
    <source>
        <dbReference type="EMBL" id="PVU93128.1"/>
    </source>
</evidence>
<dbReference type="OrthoDB" id="441210at2759"/>
<dbReference type="GO" id="GO:0000795">
    <property type="term" value="C:synaptonemal complex"/>
    <property type="evidence" value="ECO:0007669"/>
    <property type="project" value="InterPro"/>
</dbReference>